<evidence type="ECO:0000313" key="3">
    <source>
        <dbReference type="Proteomes" id="UP001501842"/>
    </source>
</evidence>
<dbReference type="Gene3D" id="1.10.630.10">
    <property type="entry name" value="Cytochrome P450"/>
    <property type="match status" value="1"/>
</dbReference>
<dbReference type="PANTHER" id="PTHR46696">
    <property type="entry name" value="P450, PUTATIVE (EUROFUNG)-RELATED"/>
    <property type="match status" value="1"/>
</dbReference>
<comment type="similarity">
    <text evidence="1">Belongs to the cytochrome P450 family.</text>
</comment>
<dbReference type="SUPFAM" id="SSF48264">
    <property type="entry name" value="Cytochrome P450"/>
    <property type="match status" value="1"/>
</dbReference>
<comment type="caution">
    <text evidence="2">The sequence shown here is derived from an EMBL/GenBank/DDBJ whole genome shotgun (WGS) entry which is preliminary data.</text>
</comment>
<sequence>MTELDFNPLAGGQPVGTTAEIMDGLRAEHRAFHSTYGKGFWVLTRYDDILAAFQDPELFSSASVNALDPHPRYRWIPEMLDPPEHTRWRRLLQSHFAPAAVRAREPRIREHCAALIAGLAADGGCDFVSDFATPFPSVIFLELMGLPVERLETFLAWERAILHGPPAANPERVAAMGQVTGMFAELIEQRRSDPGDDLLSDAVTWTLDGEPVPDEDLLAMCLLLFMAGLDTVTSQLSYAFWHLAAHPADQKALREDPSLIPSAIEEFMRAYSIVLPGRKVTRDTEFAGCPMKAGDMVMLPLPAANRDPGAFPDPTRVDLRRDPNRHLGFAAGPHRCLGSHLARTELRIALEEWHRAVPDYRLPHPDAALEHTYGLLGLDTLPLTWPARPEHR</sequence>
<dbReference type="CDD" id="cd11035">
    <property type="entry name" value="P450cam-like"/>
    <property type="match status" value="1"/>
</dbReference>
<dbReference type="EMBL" id="BAAATZ010000003">
    <property type="protein sequence ID" value="GAA2720160.1"/>
    <property type="molecule type" value="Genomic_DNA"/>
</dbReference>
<dbReference type="RefSeq" id="WP_344448693.1">
    <property type="nucleotide sequence ID" value="NZ_BAAATZ010000003.1"/>
</dbReference>
<reference evidence="3" key="1">
    <citation type="journal article" date="2019" name="Int. J. Syst. Evol. Microbiol.">
        <title>The Global Catalogue of Microorganisms (GCM) 10K type strain sequencing project: providing services to taxonomists for standard genome sequencing and annotation.</title>
        <authorList>
            <consortium name="The Broad Institute Genomics Platform"/>
            <consortium name="The Broad Institute Genome Sequencing Center for Infectious Disease"/>
            <person name="Wu L."/>
            <person name="Ma J."/>
        </authorList>
    </citation>
    <scope>NUCLEOTIDE SEQUENCE [LARGE SCALE GENOMIC DNA]</scope>
    <source>
        <strain evidence="3">JCM 8201</strain>
    </source>
</reference>
<proteinExistence type="inferred from homology"/>
<name>A0ABP6GEI6_9ACTN</name>
<keyword evidence="3" id="KW-1185">Reference proteome</keyword>
<dbReference type="Pfam" id="PF00067">
    <property type="entry name" value="p450"/>
    <property type="match status" value="1"/>
</dbReference>
<dbReference type="InterPro" id="IPR001128">
    <property type="entry name" value="Cyt_P450"/>
</dbReference>
<protein>
    <submittedName>
        <fullName evidence="2">Cytochrome P450</fullName>
    </submittedName>
</protein>
<evidence type="ECO:0000313" key="2">
    <source>
        <dbReference type="EMBL" id="GAA2720160.1"/>
    </source>
</evidence>
<dbReference type="PANTHER" id="PTHR46696:SF6">
    <property type="entry name" value="P450, PUTATIVE (EUROFUNG)-RELATED"/>
    <property type="match status" value="1"/>
</dbReference>
<accession>A0ABP6GEI6</accession>
<organism evidence="2 3">
    <name type="scientific">Actinocorallia aurantiaca</name>
    <dbReference type="NCBI Taxonomy" id="46204"/>
    <lineage>
        <taxon>Bacteria</taxon>
        <taxon>Bacillati</taxon>
        <taxon>Actinomycetota</taxon>
        <taxon>Actinomycetes</taxon>
        <taxon>Streptosporangiales</taxon>
        <taxon>Thermomonosporaceae</taxon>
        <taxon>Actinocorallia</taxon>
    </lineage>
</organism>
<gene>
    <name evidence="2" type="ORF">GCM10010439_07440</name>
</gene>
<evidence type="ECO:0000256" key="1">
    <source>
        <dbReference type="ARBA" id="ARBA00010617"/>
    </source>
</evidence>
<dbReference type="PRINTS" id="PR00385">
    <property type="entry name" value="P450"/>
</dbReference>
<dbReference type="InterPro" id="IPR002397">
    <property type="entry name" value="Cyt_P450_B"/>
</dbReference>
<dbReference type="PRINTS" id="PR00359">
    <property type="entry name" value="BP450"/>
</dbReference>
<dbReference type="Proteomes" id="UP001501842">
    <property type="component" value="Unassembled WGS sequence"/>
</dbReference>
<dbReference type="InterPro" id="IPR036396">
    <property type="entry name" value="Cyt_P450_sf"/>
</dbReference>